<dbReference type="PROSITE" id="PS50931">
    <property type="entry name" value="HTH_LYSR"/>
    <property type="match status" value="1"/>
</dbReference>
<evidence type="ECO:0000259" key="5">
    <source>
        <dbReference type="PROSITE" id="PS50931"/>
    </source>
</evidence>
<keyword evidence="2" id="KW-0805">Transcription regulation</keyword>
<proteinExistence type="inferred from homology"/>
<reference evidence="6" key="1">
    <citation type="submission" date="2020-02" db="EMBL/GenBank/DDBJ databases">
        <authorList>
            <person name="Meier V. D."/>
        </authorList>
    </citation>
    <scope>NUCLEOTIDE SEQUENCE</scope>
    <source>
        <strain evidence="6">AVDCRST_MAG67</strain>
    </source>
</reference>
<dbReference type="Pfam" id="PF03466">
    <property type="entry name" value="LysR_substrate"/>
    <property type="match status" value="1"/>
</dbReference>
<gene>
    <name evidence="6" type="ORF">AVDCRST_MAG67-3464</name>
</gene>
<dbReference type="GO" id="GO:0003677">
    <property type="term" value="F:DNA binding"/>
    <property type="evidence" value="ECO:0007669"/>
    <property type="project" value="UniProtKB-KW"/>
</dbReference>
<name>A0A6J4TFZ8_9ACTN</name>
<dbReference type="InterPro" id="IPR036390">
    <property type="entry name" value="WH_DNA-bd_sf"/>
</dbReference>
<sequence length="304" mass="32903">MELRQLRYLVALADERHFTRAAAREHIAQPGLSQQIRRLEAEVGLTLVERTTRRVALTAAGELLVARARRILTEVDDAQAELAALAGVKSGRLAVGALHTMGPVDLSLLLASFHRSHPAIELTVREQSSEELAEMLRDDVIDLAFLSVTEHIQSRDLELHHLVSEELVAVLPTHHKLAGREGVDLTELAGDPFISFRPGSRLRELLDSAAGGAGFEPRIALESNESRRIRSLVSSGLGVAILPRSDAMGSGAPVAVAGLVKPALTRDVTLASRAKRRHSPAAQAFRALTLSVFDPTRRPAIIDA</sequence>
<dbReference type="FunFam" id="1.10.10.10:FF:000001">
    <property type="entry name" value="LysR family transcriptional regulator"/>
    <property type="match status" value="1"/>
</dbReference>
<dbReference type="Gene3D" id="1.10.10.10">
    <property type="entry name" value="Winged helix-like DNA-binding domain superfamily/Winged helix DNA-binding domain"/>
    <property type="match status" value="1"/>
</dbReference>
<evidence type="ECO:0000313" key="6">
    <source>
        <dbReference type="EMBL" id="CAA9522338.1"/>
    </source>
</evidence>
<dbReference type="PANTHER" id="PTHR30346:SF28">
    <property type="entry name" value="HTH-TYPE TRANSCRIPTIONAL REGULATOR CYNR"/>
    <property type="match status" value="1"/>
</dbReference>
<dbReference type="InterPro" id="IPR005119">
    <property type="entry name" value="LysR_subst-bd"/>
</dbReference>
<dbReference type="SUPFAM" id="SSF53850">
    <property type="entry name" value="Periplasmic binding protein-like II"/>
    <property type="match status" value="1"/>
</dbReference>
<protein>
    <submittedName>
        <fullName evidence="6">Transcriptional regulator, LysR family</fullName>
    </submittedName>
</protein>
<comment type="similarity">
    <text evidence="1">Belongs to the LysR transcriptional regulatory family.</text>
</comment>
<dbReference type="InterPro" id="IPR036388">
    <property type="entry name" value="WH-like_DNA-bd_sf"/>
</dbReference>
<dbReference type="InterPro" id="IPR000847">
    <property type="entry name" value="LysR_HTH_N"/>
</dbReference>
<dbReference type="AlphaFoldDB" id="A0A6J4TFZ8"/>
<evidence type="ECO:0000256" key="1">
    <source>
        <dbReference type="ARBA" id="ARBA00009437"/>
    </source>
</evidence>
<dbReference type="Gene3D" id="3.40.190.290">
    <property type="match status" value="1"/>
</dbReference>
<organism evidence="6">
    <name type="scientific">uncultured Solirubrobacteraceae bacterium</name>
    <dbReference type="NCBI Taxonomy" id="1162706"/>
    <lineage>
        <taxon>Bacteria</taxon>
        <taxon>Bacillati</taxon>
        <taxon>Actinomycetota</taxon>
        <taxon>Thermoleophilia</taxon>
        <taxon>Solirubrobacterales</taxon>
        <taxon>Solirubrobacteraceae</taxon>
        <taxon>environmental samples</taxon>
    </lineage>
</organism>
<dbReference type="PRINTS" id="PR00039">
    <property type="entry name" value="HTHLYSR"/>
</dbReference>
<dbReference type="GO" id="GO:0003700">
    <property type="term" value="F:DNA-binding transcription factor activity"/>
    <property type="evidence" value="ECO:0007669"/>
    <property type="project" value="InterPro"/>
</dbReference>
<dbReference type="SUPFAM" id="SSF46785">
    <property type="entry name" value="Winged helix' DNA-binding domain"/>
    <property type="match status" value="1"/>
</dbReference>
<accession>A0A6J4TFZ8</accession>
<dbReference type="EMBL" id="CADCVQ010000147">
    <property type="protein sequence ID" value="CAA9522338.1"/>
    <property type="molecule type" value="Genomic_DNA"/>
</dbReference>
<evidence type="ECO:0000256" key="2">
    <source>
        <dbReference type="ARBA" id="ARBA00023015"/>
    </source>
</evidence>
<evidence type="ECO:0000256" key="3">
    <source>
        <dbReference type="ARBA" id="ARBA00023125"/>
    </source>
</evidence>
<keyword evidence="3" id="KW-0238">DNA-binding</keyword>
<keyword evidence="4" id="KW-0804">Transcription</keyword>
<feature type="domain" description="HTH lysR-type" evidence="5">
    <location>
        <begin position="1"/>
        <end position="58"/>
    </location>
</feature>
<dbReference type="PANTHER" id="PTHR30346">
    <property type="entry name" value="TRANSCRIPTIONAL DUAL REGULATOR HCAR-RELATED"/>
    <property type="match status" value="1"/>
</dbReference>
<dbReference type="Pfam" id="PF00126">
    <property type="entry name" value="HTH_1"/>
    <property type="match status" value="1"/>
</dbReference>
<evidence type="ECO:0000256" key="4">
    <source>
        <dbReference type="ARBA" id="ARBA00023163"/>
    </source>
</evidence>
<dbReference type="GO" id="GO:0032993">
    <property type="term" value="C:protein-DNA complex"/>
    <property type="evidence" value="ECO:0007669"/>
    <property type="project" value="TreeGrafter"/>
</dbReference>